<dbReference type="Proteomes" id="UP000509704">
    <property type="component" value="Chromosome 2"/>
</dbReference>
<feature type="compositionally biased region" description="Polar residues" evidence="1">
    <location>
        <begin position="86"/>
        <end position="98"/>
    </location>
</feature>
<dbReference type="RefSeq" id="XP_037143003.1">
    <property type="nucleotide sequence ID" value="XM_037287108.1"/>
</dbReference>
<dbReference type="GeneID" id="59234936"/>
<dbReference type="EMBL" id="CP058605">
    <property type="protein sequence ID" value="QLG71275.1"/>
    <property type="molecule type" value="Genomic_DNA"/>
</dbReference>
<organism evidence="2 3">
    <name type="scientific">Zygotorulaspora mrakii</name>
    <name type="common">Zygosaccharomyces mrakii</name>
    <dbReference type="NCBI Taxonomy" id="42260"/>
    <lineage>
        <taxon>Eukaryota</taxon>
        <taxon>Fungi</taxon>
        <taxon>Dikarya</taxon>
        <taxon>Ascomycota</taxon>
        <taxon>Saccharomycotina</taxon>
        <taxon>Saccharomycetes</taxon>
        <taxon>Saccharomycetales</taxon>
        <taxon>Saccharomycetaceae</taxon>
        <taxon>Zygotorulaspora</taxon>
    </lineage>
</organism>
<gene>
    <name evidence="2" type="ORF">HG535_0B03140</name>
</gene>
<evidence type="ECO:0000313" key="2">
    <source>
        <dbReference type="EMBL" id="QLG71275.1"/>
    </source>
</evidence>
<dbReference type="AlphaFoldDB" id="A0A7H9AY06"/>
<reference evidence="2 3" key="1">
    <citation type="submission" date="2020-07" db="EMBL/GenBank/DDBJ databases">
        <title>The yeast mating-type switching endonuclease HO is a domesticated member of an unorthodox homing genetic element family.</title>
        <authorList>
            <person name="Coughlan A.Y."/>
            <person name="Lombardi L."/>
            <person name="Braun-Galleani S."/>
            <person name="Martos A.R."/>
            <person name="Galeote V."/>
            <person name="Bigey F."/>
            <person name="Dequin S."/>
            <person name="Byrne K.P."/>
            <person name="Wolfe K.H."/>
        </authorList>
    </citation>
    <scope>NUCLEOTIDE SEQUENCE [LARGE SCALE GENOMIC DNA]</scope>
    <source>
        <strain evidence="2 3">NRRL Y-6702</strain>
    </source>
</reference>
<keyword evidence="3" id="KW-1185">Reference proteome</keyword>
<dbReference type="KEGG" id="zmk:HG535_0B03140"/>
<accession>A0A7H9AY06</accession>
<evidence type="ECO:0000256" key="1">
    <source>
        <dbReference type="SAM" id="MobiDB-lite"/>
    </source>
</evidence>
<name>A0A7H9AY06_ZYGMR</name>
<proteinExistence type="predicted"/>
<evidence type="ECO:0000313" key="3">
    <source>
        <dbReference type="Proteomes" id="UP000509704"/>
    </source>
</evidence>
<feature type="region of interest" description="Disordered" evidence="1">
    <location>
        <begin position="68"/>
        <end position="98"/>
    </location>
</feature>
<protein>
    <submittedName>
        <fullName evidence="2">Uncharacterized protein</fullName>
    </submittedName>
</protein>
<sequence length="98" mass="11480">MIERRSLYYAFCLVSSSKEVLKGSCTIARDSFAQWASTSTLTRPILMQYQWFNDPQWNEARQLSEEIRSKNLSQQRKKQKKLSGVRNYSSYSKGQKTT</sequence>